<sequence length="48" mass="5630">MILIIFVKQKTDITDFSYLDISSFLCYFNSFLPIELMNESCKFRALGI</sequence>
<organism evidence="1">
    <name type="scientific">Arabidopsis thaliana</name>
    <name type="common">Mouse-ear cress</name>
    <dbReference type="NCBI Taxonomy" id="3702"/>
    <lineage>
        <taxon>Eukaryota</taxon>
        <taxon>Viridiplantae</taxon>
        <taxon>Streptophyta</taxon>
        <taxon>Embryophyta</taxon>
        <taxon>Tracheophyta</taxon>
        <taxon>Spermatophyta</taxon>
        <taxon>Magnoliopsida</taxon>
        <taxon>eudicotyledons</taxon>
        <taxon>Gunneridae</taxon>
        <taxon>Pentapetalae</taxon>
        <taxon>rosids</taxon>
        <taxon>malvids</taxon>
        <taxon>Brassicales</taxon>
        <taxon>Brassicaceae</taxon>
        <taxon>Camelineae</taxon>
        <taxon>Arabidopsis</taxon>
    </lineage>
</organism>
<name>Q0WN15_ARATH</name>
<evidence type="ECO:0000313" key="1">
    <source>
        <dbReference type="EMBL" id="BAF01485.1"/>
    </source>
</evidence>
<proteinExistence type="evidence at transcript level"/>
<dbReference type="EMBL" id="AK229641">
    <property type="protein sequence ID" value="BAF01485.1"/>
    <property type="molecule type" value="mRNA"/>
</dbReference>
<reference evidence="1" key="1">
    <citation type="submission" date="2006-07" db="EMBL/GenBank/DDBJ databases">
        <title>Large-scale analysis of RIKEN Arabidopsis full-length (RAFL) cDNAs.</title>
        <authorList>
            <person name="Totoki Y."/>
            <person name="Seki M."/>
            <person name="Ishida J."/>
            <person name="Nakajima M."/>
            <person name="Enju A."/>
            <person name="Morosawa T."/>
            <person name="Kamiya A."/>
            <person name="Narusaka M."/>
            <person name="Shin-i T."/>
            <person name="Nakagawa M."/>
            <person name="Sakamoto N."/>
            <person name="Oishi K."/>
            <person name="Kohara Y."/>
            <person name="Kobayashi M."/>
            <person name="Toyoda A."/>
            <person name="Sakaki Y."/>
            <person name="Sakurai T."/>
            <person name="Iida K."/>
            <person name="Akiyama K."/>
            <person name="Satou M."/>
            <person name="Toyoda T."/>
            <person name="Konagaya A."/>
            <person name="Carninci P."/>
            <person name="Kawai J."/>
            <person name="Hayashizaki Y."/>
            <person name="Shinozaki K."/>
        </authorList>
    </citation>
    <scope>NUCLEOTIDE SEQUENCE</scope>
</reference>
<dbReference type="AlphaFoldDB" id="Q0WN15"/>
<protein>
    <submittedName>
        <fullName evidence="1">Uncharacterized protein</fullName>
    </submittedName>
</protein>
<accession>Q0WN15</accession>